<proteinExistence type="predicted"/>
<sequence>IDIVIYKFDNETGYIIDQTISAELSPIATIDEQVFKLFDIDGDGISEIIRVSSGQVDVIYLDQDSKWVNKADVIGNSGYAYYSFDLFYDEDISKSVMIIVQEEISTSEFYFAKYQFNSTYDLDQLASVECPEDLIPTSIKIIENLVSTGQKAILIGGRIVGS</sequence>
<gene>
    <name evidence="1" type="ORF">S03H2_65514</name>
</gene>
<reference evidence="1" key="1">
    <citation type="journal article" date="2014" name="Front. Microbiol.">
        <title>High frequency of phylogenetically diverse reductive dehalogenase-homologous genes in deep subseafloor sedimentary metagenomes.</title>
        <authorList>
            <person name="Kawai M."/>
            <person name="Futagami T."/>
            <person name="Toyoda A."/>
            <person name="Takaki Y."/>
            <person name="Nishi S."/>
            <person name="Hori S."/>
            <person name="Arai W."/>
            <person name="Tsubouchi T."/>
            <person name="Morono Y."/>
            <person name="Uchiyama I."/>
            <person name="Ito T."/>
            <person name="Fujiyama A."/>
            <person name="Inagaki F."/>
            <person name="Takami H."/>
        </authorList>
    </citation>
    <scope>NUCLEOTIDE SEQUENCE</scope>
    <source>
        <strain evidence="1">Expedition CK06-06</strain>
    </source>
</reference>
<accession>X1KAP7</accession>
<comment type="caution">
    <text evidence="1">The sequence shown here is derived from an EMBL/GenBank/DDBJ whole genome shotgun (WGS) entry which is preliminary data.</text>
</comment>
<dbReference type="AlphaFoldDB" id="X1KAP7"/>
<dbReference type="EMBL" id="BARU01042666">
    <property type="protein sequence ID" value="GAH87299.1"/>
    <property type="molecule type" value="Genomic_DNA"/>
</dbReference>
<evidence type="ECO:0008006" key="2">
    <source>
        <dbReference type="Google" id="ProtNLM"/>
    </source>
</evidence>
<protein>
    <recommendedName>
        <fullName evidence="2">VCBS repeat-containing protein</fullName>
    </recommendedName>
</protein>
<name>X1KAP7_9ZZZZ</name>
<feature type="non-terminal residue" evidence="1">
    <location>
        <position position="1"/>
    </location>
</feature>
<organism evidence="1">
    <name type="scientific">marine sediment metagenome</name>
    <dbReference type="NCBI Taxonomy" id="412755"/>
    <lineage>
        <taxon>unclassified sequences</taxon>
        <taxon>metagenomes</taxon>
        <taxon>ecological metagenomes</taxon>
    </lineage>
</organism>
<evidence type="ECO:0000313" key="1">
    <source>
        <dbReference type="EMBL" id="GAH87299.1"/>
    </source>
</evidence>